<dbReference type="PROSITE" id="PS51716">
    <property type="entry name" value="G_IRG"/>
    <property type="match status" value="1"/>
</dbReference>
<comment type="similarity">
    <text evidence="1">Belongs to the TRAFAC class dynamin-like GTPase superfamily. IRG family.</text>
</comment>
<dbReference type="InterPro" id="IPR007743">
    <property type="entry name" value="Immunity-related_GTPase-like"/>
</dbReference>
<feature type="domain" description="IRG-type G" evidence="5">
    <location>
        <begin position="82"/>
        <end position="256"/>
    </location>
</feature>
<keyword evidence="4" id="KW-0342">GTP-binding</keyword>
<gene>
    <name evidence="6" type="ORF">ACAT0790_LOCUS61284</name>
</gene>
<reference evidence="6" key="1">
    <citation type="submission" date="2021-01" db="EMBL/GenBank/DDBJ databases">
        <authorList>
            <person name="Corre E."/>
            <person name="Pelletier E."/>
            <person name="Niang G."/>
            <person name="Scheremetjew M."/>
            <person name="Finn R."/>
            <person name="Kale V."/>
            <person name="Holt S."/>
            <person name="Cochrane G."/>
            <person name="Meng A."/>
            <person name="Brown T."/>
            <person name="Cohen L."/>
        </authorList>
    </citation>
    <scope>NUCLEOTIDE SEQUENCE</scope>
    <source>
        <strain evidence="6">OF101</strain>
    </source>
</reference>
<dbReference type="InterPro" id="IPR051515">
    <property type="entry name" value="IRG"/>
</dbReference>
<evidence type="ECO:0000313" key="6">
    <source>
        <dbReference type="EMBL" id="CAD9184512.1"/>
    </source>
</evidence>
<evidence type="ECO:0000256" key="1">
    <source>
        <dbReference type="ARBA" id="ARBA00005429"/>
    </source>
</evidence>
<sequence length="307" mass="34469">MGEILSSAAYAYSSSSFLSEGPRPASVEEWRRFEQALRDCELERLGKQRELDKLLLKAENDSVSQRYDELYQPPVWLGKTRGYINVAIAGNSGAGKSSFINAVRRIRPRDPGAAKVGVNETTMMPQAYEFAEFPRARLWDLPGAGTELFPRESYIETIGLRHFDIVIVISSQRFTETEVAISNELRRLRIPYFMVRSKVDIDVTNNFNDLGVTTEDTLKAIRDDMKRLGVRCPYLVSSRRRDMYDMHALVHDSFLAALHNRGLELEALGAPFQPDLHEPGCIGSSLAPRQLLAGHMQGHLQEPAAAG</sequence>
<dbReference type="PANTHER" id="PTHR32341:SF10">
    <property type="entry name" value="INTERFERON-INDUCIBLE GTPASE 5"/>
    <property type="match status" value="1"/>
</dbReference>
<dbReference type="SUPFAM" id="SSF52540">
    <property type="entry name" value="P-loop containing nucleoside triphosphate hydrolases"/>
    <property type="match status" value="1"/>
</dbReference>
<name>A0A7S1S5E5_ALECA</name>
<dbReference type="GO" id="GO:0016020">
    <property type="term" value="C:membrane"/>
    <property type="evidence" value="ECO:0007669"/>
    <property type="project" value="InterPro"/>
</dbReference>
<dbReference type="InterPro" id="IPR030385">
    <property type="entry name" value="G_IRG_dom"/>
</dbReference>
<dbReference type="PANTHER" id="PTHR32341">
    <property type="entry name" value="INTERFERON-INDUCIBLE GTPASE"/>
    <property type="match status" value="1"/>
</dbReference>
<dbReference type="Pfam" id="PF05049">
    <property type="entry name" value="IIGP"/>
    <property type="match status" value="1"/>
</dbReference>
<keyword evidence="3" id="KW-0378">Hydrolase</keyword>
<dbReference type="GO" id="GO:0005525">
    <property type="term" value="F:GTP binding"/>
    <property type="evidence" value="ECO:0007669"/>
    <property type="project" value="UniProtKB-KW"/>
</dbReference>
<evidence type="ECO:0000259" key="5">
    <source>
        <dbReference type="PROSITE" id="PS51716"/>
    </source>
</evidence>
<evidence type="ECO:0000256" key="3">
    <source>
        <dbReference type="ARBA" id="ARBA00022801"/>
    </source>
</evidence>
<keyword evidence="2" id="KW-0547">Nucleotide-binding</keyword>
<accession>A0A7S1S5E5</accession>
<protein>
    <recommendedName>
        <fullName evidence="5">IRG-type G domain-containing protein</fullName>
    </recommendedName>
</protein>
<evidence type="ECO:0000256" key="2">
    <source>
        <dbReference type="ARBA" id="ARBA00022741"/>
    </source>
</evidence>
<evidence type="ECO:0000256" key="4">
    <source>
        <dbReference type="ARBA" id="ARBA00023134"/>
    </source>
</evidence>
<dbReference type="AlphaFoldDB" id="A0A7S1S5E5"/>
<dbReference type="InterPro" id="IPR027417">
    <property type="entry name" value="P-loop_NTPase"/>
</dbReference>
<organism evidence="6">
    <name type="scientific">Alexandrium catenella</name>
    <name type="common">Red tide dinoflagellate</name>
    <name type="synonym">Gonyaulax catenella</name>
    <dbReference type="NCBI Taxonomy" id="2925"/>
    <lineage>
        <taxon>Eukaryota</taxon>
        <taxon>Sar</taxon>
        <taxon>Alveolata</taxon>
        <taxon>Dinophyceae</taxon>
        <taxon>Gonyaulacales</taxon>
        <taxon>Pyrocystaceae</taxon>
        <taxon>Alexandrium</taxon>
    </lineage>
</organism>
<dbReference type="EMBL" id="HBGE01102771">
    <property type="protein sequence ID" value="CAD9184512.1"/>
    <property type="molecule type" value="Transcribed_RNA"/>
</dbReference>
<dbReference type="Gene3D" id="3.40.50.300">
    <property type="entry name" value="P-loop containing nucleotide triphosphate hydrolases"/>
    <property type="match status" value="1"/>
</dbReference>
<dbReference type="GO" id="GO:0016787">
    <property type="term" value="F:hydrolase activity"/>
    <property type="evidence" value="ECO:0007669"/>
    <property type="project" value="UniProtKB-KW"/>
</dbReference>
<proteinExistence type="inferred from homology"/>
<dbReference type="FunFam" id="3.40.50.300:FF:000541">
    <property type="entry name" value="Immunity related GTPase M"/>
    <property type="match status" value="1"/>
</dbReference>